<dbReference type="InterPro" id="IPR012334">
    <property type="entry name" value="Pectin_lyas_fold"/>
</dbReference>
<dbReference type="EMBL" id="LDJX01000010">
    <property type="protein sequence ID" value="KPM30349.1"/>
    <property type="molecule type" value="Genomic_DNA"/>
</dbReference>
<keyword evidence="2" id="KW-1185">Reference proteome</keyword>
<dbReference type="SMART" id="SM00710">
    <property type="entry name" value="PbH1"/>
    <property type="match status" value="6"/>
</dbReference>
<dbReference type="AlphaFoldDB" id="A0A0P7AY56"/>
<name>A0A0P7AY56_9FLAO</name>
<evidence type="ECO:0008006" key="3">
    <source>
        <dbReference type="Google" id="ProtNLM"/>
    </source>
</evidence>
<comment type="caution">
    <text evidence="1">The sequence shown here is derived from an EMBL/GenBank/DDBJ whole genome shotgun (WGS) entry which is preliminary data.</text>
</comment>
<dbReference type="InterPro" id="IPR011050">
    <property type="entry name" value="Pectin_lyase_fold/virulence"/>
</dbReference>
<sequence>MSIVSLLCIWLIGCEADTDLYGELTQFQEDETITEDFDTTPIPDNATGSEEEFVVDENSYFVSSEASGSNDGKSEATAWTWSEAVAKARPGMTIYVKAGKYTSGNFEFNQRGDSSEKLRFIGYKEVPGDIDAFKQTLLSNSVRDRRGTTRLANDEEFDYTKRPTALDMPFFEKAYLRNDMFFTIRGQFIEFHNFIIKGGDFGMFFNADSANNKVINCIIMEQGNLDIGSRDSSHPDRYQGFGIANRSSTNLEVRFCSFLNSEQHALEIKGANSGVYADNVVYSYNEVNGTDYFFLITSESGRPSSDLIVEYNRCHRLTSTTHGGHGFIVKNGAINNTIRNWKVINTNIEASFASSTNNTFEKGELNGSYYTDGDPLAYILTSNSATGNTFKDIIIDNVWGGLVFLDHGEDRSNAYAGRANDYINIIVKNAQYGVIFSESYAHLGPTTDNQFLNCTFYNTQFGIRAHRENSGNAFINCHFSASASLYTNHRGYVLNANTKFENCHFSGNLNRNSPLAFEENNIIDGNPMFSDPNSIIDGSFDVSGLELLPNSPLRGAGKDIGHLNSKASKDFNGKTRSSFNIGAF</sequence>
<evidence type="ECO:0000313" key="1">
    <source>
        <dbReference type="EMBL" id="KPM30349.1"/>
    </source>
</evidence>
<accession>A0A0P7AY56</accession>
<dbReference type="SUPFAM" id="SSF51126">
    <property type="entry name" value="Pectin lyase-like"/>
    <property type="match status" value="1"/>
</dbReference>
<evidence type="ECO:0000313" key="2">
    <source>
        <dbReference type="Proteomes" id="UP000050280"/>
    </source>
</evidence>
<reference evidence="1 2" key="1">
    <citation type="submission" date="2015-09" db="EMBL/GenBank/DDBJ databases">
        <title>Genome sequence of the marine flavobacterium Croceitalea dokdonensis DOKDO 023 that contains proton- and sodium-pumping rhodopsins.</title>
        <authorList>
            <person name="Kwon S.-K."/>
            <person name="Lee H.K."/>
            <person name="Kwak M.-J."/>
            <person name="Kim J.F."/>
        </authorList>
    </citation>
    <scope>NUCLEOTIDE SEQUENCE [LARGE SCALE GENOMIC DNA]</scope>
    <source>
        <strain evidence="1 2">DOKDO 023</strain>
    </source>
</reference>
<organism evidence="1 2">
    <name type="scientific">Croceitalea dokdonensis DOKDO 023</name>
    <dbReference type="NCBI Taxonomy" id="1300341"/>
    <lineage>
        <taxon>Bacteria</taxon>
        <taxon>Pseudomonadati</taxon>
        <taxon>Bacteroidota</taxon>
        <taxon>Flavobacteriia</taxon>
        <taxon>Flavobacteriales</taxon>
        <taxon>Flavobacteriaceae</taxon>
        <taxon>Croceitalea</taxon>
    </lineage>
</organism>
<dbReference type="STRING" id="1300341.I595_3510"/>
<protein>
    <recommendedName>
        <fullName evidence="3">Right handed beta helix domain-containing protein</fullName>
    </recommendedName>
</protein>
<dbReference type="Proteomes" id="UP000050280">
    <property type="component" value="Unassembled WGS sequence"/>
</dbReference>
<dbReference type="Gene3D" id="2.160.20.10">
    <property type="entry name" value="Single-stranded right-handed beta-helix, Pectin lyase-like"/>
    <property type="match status" value="1"/>
</dbReference>
<gene>
    <name evidence="1" type="ORF">I595_3510</name>
</gene>
<proteinExistence type="predicted"/>
<dbReference type="InterPro" id="IPR006626">
    <property type="entry name" value="PbH1"/>
</dbReference>